<evidence type="ECO:0000256" key="1">
    <source>
        <dbReference type="ARBA" id="ARBA00022723"/>
    </source>
</evidence>
<evidence type="ECO:0000256" key="2">
    <source>
        <dbReference type="ARBA" id="ARBA00022771"/>
    </source>
</evidence>
<dbReference type="PANTHER" id="PTHR46758:SF2">
    <property type="entry name" value="OJ1485_B09.11 PROTEIN"/>
    <property type="match status" value="1"/>
</dbReference>
<keyword evidence="3" id="KW-0862">Zinc</keyword>
<proteinExistence type="predicted"/>
<dbReference type="PROSITE" id="PS50865">
    <property type="entry name" value="ZF_MYND_2"/>
    <property type="match status" value="1"/>
</dbReference>
<organism evidence="6 7">
    <name type="scientific">Suillus subaureus</name>
    <dbReference type="NCBI Taxonomy" id="48587"/>
    <lineage>
        <taxon>Eukaryota</taxon>
        <taxon>Fungi</taxon>
        <taxon>Dikarya</taxon>
        <taxon>Basidiomycota</taxon>
        <taxon>Agaricomycotina</taxon>
        <taxon>Agaricomycetes</taxon>
        <taxon>Agaricomycetidae</taxon>
        <taxon>Boletales</taxon>
        <taxon>Suillineae</taxon>
        <taxon>Suillaceae</taxon>
        <taxon>Suillus</taxon>
    </lineage>
</organism>
<dbReference type="EMBL" id="JABBWG010000005">
    <property type="protein sequence ID" value="KAG1822557.1"/>
    <property type="molecule type" value="Genomic_DNA"/>
</dbReference>
<dbReference type="GO" id="GO:0008270">
    <property type="term" value="F:zinc ion binding"/>
    <property type="evidence" value="ECO:0007669"/>
    <property type="project" value="UniProtKB-KW"/>
</dbReference>
<dbReference type="AlphaFoldDB" id="A0A9P7EIW9"/>
<dbReference type="Proteomes" id="UP000807769">
    <property type="component" value="Unassembled WGS sequence"/>
</dbReference>
<dbReference type="RefSeq" id="XP_041196963.1">
    <property type="nucleotide sequence ID" value="XM_041344120.1"/>
</dbReference>
<evidence type="ECO:0000256" key="4">
    <source>
        <dbReference type="PROSITE-ProRule" id="PRU00134"/>
    </source>
</evidence>
<keyword evidence="1" id="KW-0479">Metal-binding</keyword>
<dbReference type="PANTHER" id="PTHR46758">
    <property type="entry name" value="MYND DOMAIN-CONTAINING"/>
    <property type="match status" value="1"/>
</dbReference>
<keyword evidence="7" id="KW-1185">Reference proteome</keyword>
<keyword evidence="2 4" id="KW-0863">Zinc-finger</keyword>
<reference evidence="6" key="1">
    <citation type="journal article" date="2020" name="New Phytol.">
        <title>Comparative genomics reveals dynamic genome evolution in host specialist ectomycorrhizal fungi.</title>
        <authorList>
            <person name="Lofgren L.A."/>
            <person name="Nguyen N.H."/>
            <person name="Vilgalys R."/>
            <person name="Ruytinx J."/>
            <person name="Liao H.L."/>
            <person name="Branco S."/>
            <person name="Kuo A."/>
            <person name="LaButti K."/>
            <person name="Lipzen A."/>
            <person name="Andreopoulos W."/>
            <person name="Pangilinan J."/>
            <person name="Riley R."/>
            <person name="Hundley H."/>
            <person name="Na H."/>
            <person name="Barry K."/>
            <person name="Grigoriev I.V."/>
            <person name="Stajich J.E."/>
            <person name="Kennedy P.G."/>
        </authorList>
    </citation>
    <scope>NUCLEOTIDE SEQUENCE</scope>
    <source>
        <strain evidence="6">MN1</strain>
    </source>
</reference>
<dbReference type="GeneID" id="64638136"/>
<evidence type="ECO:0000256" key="3">
    <source>
        <dbReference type="ARBA" id="ARBA00022833"/>
    </source>
</evidence>
<dbReference type="SUPFAM" id="SSF144232">
    <property type="entry name" value="HIT/MYND zinc finger-like"/>
    <property type="match status" value="1"/>
</dbReference>
<gene>
    <name evidence="6" type="ORF">BJ212DRAFT_811895</name>
</gene>
<name>A0A9P7EIW9_9AGAM</name>
<evidence type="ECO:0000313" key="7">
    <source>
        <dbReference type="Proteomes" id="UP000807769"/>
    </source>
</evidence>
<dbReference type="Pfam" id="PF01753">
    <property type="entry name" value="zf-MYND"/>
    <property type="match status" value="1"/>
</dbReference>
<evidence type="ECO:0000313" key="6">
    <source>
        <dbReference type="EMBL" id="KAG1822557.1"/>
    </source>
</evidence>
<sequence length="409" mass="45870">MNRRHGMESKLGVGGGTVSIEAQNNLDRAEDLCRRRKPAKALPFLLKAMEDGNNLDAFVQAAFLFPLPEALKALENAEAKGESAHGTVSFENNQLFWTGREGMKQRLGETCFDDGSKEVGKFYSILETRPYMRVLQAQVRLYFEAGLFGKSSDTMIEMLRLCPGDNMSQRTWLGSMLLSAGRPGDALSFVKQWLAHNRRQTPPRGGTIFQTPTSDCLSSEHEQALRKRGDGSMLHTAALACFRLWGDCSVARQYLRLAAHANPTILTKILAKIDKPRSLNNNPRGFNSPEEAQDYLWLTQKLWMDPVVWEWANNDVDAKKALLKSCSNVNCGAVEQNVTQFKRCAACKEVVYCTQECQKSHWKAHKPTCKQQKQLKDMVRAYQKGKPIPDGAHMASADFANGMSFINWA</sequence>
<feature type="domain" description="MYND-type" evidence="5">
    <location>
        <begin position="328"/>
        <end position="369"/>
    </location>
</feature>
<comment type="caution">
    <text evidence="6">The sequence shown here is derived from an EMBL/GenBank/DDBJ whole genome shotgun (WGS) entry which is preliminary data.</text>
</comment>
<evidence type="ECO:0000259" key="5">
    <source>
        <dbReference type="PROSITE" id="PS50865"/>
    </source>
</evidence>
<protein>
    <recommendedName>
        <fullName evidence="5">MYND-type domain-containing protein</fullName>
    </recommendedName>
</protein>
<dbReference type="Gene3D" id="6.10.140.2220">
    <property type="match status" value="1"/>
</dbReference>
<dbReference type="InterPro" id="IPR002893">
    <property type="entry name" value="Znf_MYND"/>
</dbReference>
<dbReference type="InterPro" id="IPR044508">
    <property type="entry name" value="At5g50450/At1g67340-like"/>
</dbReference>
<accession>A0A9P7EIW9</accession>
<dbReference type="OrthoDB" id="432970at2759"/>